<dbReference type="Proteomes" id="UP000187283">
    <property type="component" value="Unassembled WGS sequence"/>
</dbReference>
<sequence length="67" mass="7246">MANARNIDGAYKSECPLCKMKTSETVEHILWTAERKIIHAEPVAQQSSVFFNLAQVSGQAPGGGVKT</sequence>
<protein>
    <submittedName>
        <fullName evidence="1">Uncharacterized protein</fullName>
    </submittedName>
</protein>
<name>A0A1R1WXT7_9FUNG</name>
<accession>A0A1R1WXT7</accession>
<dbReference type="EMBL" id="LSSN01006105">
    <property type="protein sequence ID" value="OMJ07157.1"/>
    <property type="molecule type" value="Genomic_DNA"/>
</dbReference>
<keyword evidence="2" id="KW-1185">Reference proteome</keyword>
<comment type="caution">
    <text evidence="1">The sequence shown here is derived from an EMBL/GenBank/DDBJ whole genome shotgun (WGS) entry which is preliminary data.</text>
</comment>
<organism evidence="1 2">
    <name type="scientific">Smittium culicis</name>
    <dbReference type="NCBI Taxonomy" id="133412"/>
    <lineage>
        <taxon>Eukaryota</taxon>
        <taxon>Fungi</taxon>
        <taxon>Fungi incertae sedis</taxon>
        <taxon>Zoopagomycota</taxon>
        <taxon>Kickxellomycotina</taxon>
        <taxon>Harpellomycetes</taxon>
        <taxon>Harpellales</taxon>
        <taxon>Legeriomycetaceae</taxon>
        <taxon>Smittium</taxon>
    </lineage>
</organism>
<dbReference type="AlphaFoldDB" id="A0A1R1WXT7"/>
<evidence type="ECO:0000313" key="1">
    <source>
        <dbReference type="EMBL" id="OMJ07157.1"/>
    </source>
</evidence>
<dbReference type="OrthoDB" id="10429100at2759"/>
<evidence type="ECO:0000313" key="2">
    <source>
        <dbReference type="Proteomes" id="UP000187283"/>
    </source>
</evidence>
<reference evidence="1 2" key="1">
    <citation type="submission" date="2017-01" db="EMBL/GenBank/DDBJ databases">
        <authorList>
            <person name="Mah S.A."/>
            <person name="Swanson W.J."/>
            <person name="Moy G.W."/>
            <person name="Vacquier V.D."/>
        </authorList>
    </citation>
    <scope>NUCLEOTIDE SEQUENCE [LARGE SCALE GENOMIC DNA]</scope>
    <source>
        <strain evidence="1 2">GSMNP</strain>
    </source>
</reference>
<gene>
    <name evidence="1" type="ORF">AYI70_g12378</name>
</gene>
<proteinExistence type="predicted"/>